<reference evidence="2" key="1">
    <citation type="journal article" date="2013" name="Stand. Genomic Sci.">
        <title>Complete genome sequence of Desulfocapsa sulfexigens, a marine deltaproteobacterium specialized in disproportionating inorganic sulfur compounds.</title>
        <authorList>
            <person name="Finster K.W."/>
            <person name="Kjeldsen K.U."/>
            <person name="Kube M."/>
            <person name="Reinhardt R."/>
            <person name="Mussmann M."/>
            <person name="Amann R."/>
            <person name="Schreiber L."/>
        </authorList>
    </citation>
    <scope>NUCLEOTIDE SEQUENCE [LARGE SCALE GENOMIC DNA]</scope>
    <source>
        <strain evidence="2">DSM 10523 / SB164P1</strain>
    </source>
</reference>
<dbReference type="KEGG" id="dsf:UWK_02388"/>
<dbReference type="AlphaFoldDB" id="M1P646"/>
<accession>M1P646</accession>
<evidence type="ECO:0000313" key="1">
    <source>
        <dbReference type="EMBL" id="AGF78928.1"/>
    </source>
</evidence>
<evidence type="ECO:0000313" key="2">
    <source>
        <dbReference type="Proteomes" id="UP000011721"/>
    </source>
</evidence>
<keyword evidence="2" id="KW-1185">Reference proteome</keyword>
<organism evidence="1 2">
    <name type="scientific">Desulfocapsa sulfexigens (strain DSM 10523 / SB164P1)</name>
    <dbReference type="NCBI Taxonomy" id="1167006"/>
    <lineage>
        <taxon>Bacteria</taxon>
        <taxon>Pseudomonadati</taxon>
        <taxon>Thermodesulfobacteriota</taxon>
        <taxon>Desulfobulbia</taxon>
        <taxon>Desulfobulbales</taxon>
        <taxon>Desulfocapsaceae</taxon>
        <taxon>Desulfocapsa</taxon>
    </lineage>
</organism>
<protein>
    <submittedName>
        <fullName evidence="1">Uncharacterized protein</fullName>
    </submittedName>
</protein>
<dbReference type="STRING" id="1167006.UWK_02388"/>
<gene>
    <name evidence="1" type="ordered locus">UWK_02388</name>
</gene>
<proteinExistence type="predicted"/>
<dbReference type="HOGENOM" id="CLU_2436038_0_0_7"/>
<sequence length="90" mass="9921">MPVLAALLPPLIAVCCSFLFLITIQNQLCNPKLFRVDYMGRHKPIPGGSTATAAVQAADAHIINTKRNPPQAGRLRICSNHVFISRFRTH</sequence>
<name>M1P646_DESSD</name>
<dbReference type="EMBL" id="CP003985">
    <property type="protein sequence ID" value="AGF78928.1"/>
    <property type="molecule type" value="Genomic_DNA"/>
</dbReference>
<dbReference type="Proteomes" id="UP000011721">
    <property type="component" value="Chromosome"/>
</dbReference>